<name>A0A183AWH7_9TREM</name>
<sequence length="77" mass="8126">MMTMVRLLPSRTEAGIEVPREVDSFLFRVSKVAAAECGLRGGVAVALMTSRLLVAFGVVTSLLGVDVSVGHRSRGGH</sequence>
<reference evidence="1 2" key="2">
    <citation type="submission" date="2018-11" db="EMBL/GenBank/DDBJ databases">
        <authorList>
            <consortium name="Pathogen Informatics"/>
        </authorList>
    </citation>
    <scope>NUCLEOTIDE SEQUENCE [LARGE SCALE GENOMIC DNA]</scope>
    <source>
        <strain evidence="1 2">Egypt</strain>
    </source>
</reference>
<dbReference type="AlphaFoldDB" id="A0A183AWH7"/>
<protein>
    <submittedName>
        <fullName evidence="1 3">Uncharacterized protein</fullName>
    </submittedName>
</protein>
<dbReference type="EMBL" id="UZAN01050590">
    <property type="protein sequence ID" value="VDP88326.1"/>
    <property type="molecule type" value="Genomic_DNA"/>
</dbReference>
<dbReference type="WBParaSite" id="ECPE_0001134701-mRNA-1">
    <property type="protein sequence ID" value="ECPE_0001134701-mRNA-1"/>
    <property type="gene ID" value="ECPE_0001134701"/>
</dbReference>
<reference evidence="3" key="1">
    <citation type="submission" date="2016-06" db="UniProtKB">
        <authorList>
            <consortium name="WormBaseParasite"/>
        </authorList>
    </citation>
    <scope>IDENTIFICATION</scope>
</reference>
<evidence type="ECO:0000313" key="1">
    <source>
        <dbReference type="EMBL" id="VDP88326.1"/>
    </source>
</evidence>
<evidence type="ECO:0000313" key="2">
    <source>
        <dbReference type="Proteomes" id="UP000272942"/>
    </source>
</evidence>
<organism evidence="3">
    <name type="scientific">Echinostoma caproni</name>
    <dbReference type="NCBI Taxonomy" id="27848"/>
    <lineage>
        <taxon>Eukaryota</taxon>
        <taxon>Metazoa</taxon>
        <taxon>Spiralia</taxon>
        <taxon>Lophotrochozoa</taxon>
        <taxon>Platyhelminthes</taxon>
        <taxon>Trematoda</taxon>
        <taxon>Digenea</taxon>
        <taxon>Plagiorchiida</taxon>
        <taxon>Echinostomata</taxon>
        <taxon>Echinostomatoidea</taxon>
        <taxon>Echinostomatidae</taxon>
        <taxon>Echinostoma</taxon>
    </lineage>
</organism>
<accession>A0A183AWH7</accession>
<evidence type="ECO:0000313" key="3">
    <source>
        <dbReference type="WBParaSite" id="ECPE_0001134701-mRNA-1"/>
    </source>
</evidence>
<proteinExistence type="predicted"/>
<dbReference type="Proteomes" id="UP000272942">
    <property type="component" value="Unassembled WGS sequence"/>
</dbReference>
<gene>
    <name evidence="1" type="ORF">ECPE_LOCUS11312</name>
</gene>
<keyword evidence="2" id="KW-1185">Reference proteome</keyword>